<dbReference type="SUPFAM" id="SSF118215">
    <property type="entry name" value="Proton glutamate symport protein"/>
    <property type="match status" value="1"/>
</dbReference>
<feature type="transmembrane region" description="Helical" evidence="10">
    <location>
        <begin position="197"/>
        <end position="216"/>
    </location>
</feature>
<evidence type="ECO:0000256" key="7">
    <source>
        <dbReference type="ARBA" id="ARBA00022989"/>
    </source>
</evidence>
<reference evidence="12 13" key="1">
    <citation type="journal article" date="2020" name="J. Bacteriol.">
        <title>Aerococcus urinae Isolated from Women with Lower Urinary Tract Symptoms: In Vitro Aggregation and Genome Analysis.</title>
        <authorList>
            <person name="Hilt E.E."/>
            <person name="Putonti C."/>
            <person name="Thomas-White K."/>
            <person name="Lewis A.L."/>
            <person name="Visick K.L."/>
            <person name="Gilbert N.M."/>
            <person name="Wolfe A.J."/>
        </authorList>
    </citation>
    <scope>NUCLEOTIDE SEQUENCE [LARGE SCALE GENOMIC DNA]</scope>
    <source>
        <strain evidence="12 13">UMB1016</strain>
    </source>
</reference>
<keyword evidence="13" id="KW-1185">Reference proteome</keyword>
<name>A0A1E9PFN2_9LACT</name>
<feature type="transmembrane region" description="Helical" evidence="10">
    <location>
        <begin position="34"/>
        <end position="55"/>
    </location>
</feature>
<organism evidence="11 14">
    <name type="scientific">Aerococcus mictus</name>
    <dbReference type="NCBI Taxonomy" id="2976810"/>
    <lineage>
        <taxon>Bacteria</taxon>
        <taxon>Bacillati</taxon>
        <taxon>Bacillota</taxon>
        <taxon>Bacilli</taxon>
        <taxon>Lactobacillales</taxon>
        <taxon>Aerococcaceae</taxon>
        <taxon>Aerococcus</taxon>
    </lineage>
</organism>
<evidence type="ECO:0000313" key="14">
    <source>
        <dbReference type="Proteomes" id="UP001069047"/>
    </source>
</evidence>
<feature type="transmembrane region" description="Helical" evidence="10">
    <location>
        <begin position="62"/>
        <end position="82"/>
    </location>
</feature>
<evidence type="ECO:0000256" key="3">
    <source>
        <dbReference type="ARBA" id="ARBA00022031"/>
    </source>
</evidence>
<comment type="subcellular location">
    <subcellularLocation>
        <location evidence="1">Membrane</location>
        <topology evidence="1">Multi-pass membrane protein</topology>
    </subcellularLocation>
</comment>
<proteinExistence type="inferred from homology"/>
<reference evidence="11" key="2">
    <citation type="submission" date="2022-09" db="EMBL/GenBank/DDBJ databases">
        <title>Aerococcus urinae taxonomy study.</title>
        <authorList>
            <person name="Christensen J."/>
            <person name="Senneby E."/>
        </authorList>
    </citation>
    <scope>NUCLEOTIDE SEQUENCE</scope>
    <source>
        <strain evidence="11">LUND-41-B12</strain>
    </source>
</reference>
<comment type="similarity">
    <text evidence="2">Belongs to the dicarboxylate/amino acid:cation symporter (DAACS) (TC 2.A.23) family.</text>
</comment>
<evidence type="ECO:0000256" key="1">
    <source>
        <dbReference type="ARBA" id="ARBA00004141"/>
    </source>
</evidence>
<dbReference type="Pfam" id="PF00375">
    <property type="entry name" value="SDF"/>
    <property type="match status" value="1"/>
</dbReference>
<evidence type="ECO:0000256" key="6">
    <source>
        <dbReference type="ARBA" id="ARBA00022970"/>
    </source>
</evidence>
<evidence type="ECO:0000256" key="4">
    <source>
        <dbReference type="ARBA" id="ARBA00022448"/>
    </source>
</evidence>
<reference evidence="12" key="3">
    <citation type="submission" date="2024-02" db="EMBL/GenBank/DDBJ databases">
        <authorList>
            <person name="Choi B."/>
        </authorList>
    </citation>
    <scope>NUCLEOTIDE SEQUENCE</scope>
    <source>
        <strain evidence="12">UMB1016</strain>
    </source>
</reference>
<accession>A0A1E9PFN2</accession>
<sequence length="437" mass="46222">MFDLLALITILLLFFVLRWQASQGKSFTVRVLTATFLGIGAGLVFAGHTAYVGAIGTIYAHLLKAIVVPVLFFSIISTVSSLGNLKTLTTIGAKTIGVLSLHNVLASVTTIVVALTLGVGRNAHIDLPSNVEVKEVPTLTQAVINFFPQNIIEDAANNRVIPIIVFSLFVGIAILTYQNKAEIKAFTDFIDAGHQVIFKVAALITRFTPYAVLALLTDKVGGLNLASLGSLLLALATLYLVTLFHSSVTTGAIIGLLGRLNPWIYLKRFFSVWMIAFSTQSSVGSVPANVSAQKEMGVPEHIASFTSSIGTTFGMPGCAAAWPVLLAIFTINALGLDFGLLDYLYMVVVALLVSAGTVGVPGTATITATAMFTAIGLPVEMIIVLTPISAIADMARTATNVTASGSTGLLVARFEKVLNLDQYYDNDGQEGKAYANS</sequence>
<dbReference type="RefSeq" id="WP_070559590.1">
    <property type="nucleotide sequence ID" value="NZ_CAJHLG010000001.1"/>
</dbReference>
<evidence type="ECO:0000256" key="5">
    <source>
        <dbReference type="ARBA" id="ARBA00022692"/>
    </source>
</evidence>
<dbReference type="GO" id="GO:0005886">
    <property type="term" value="C:plasma membrane"/>
    <property type="evidence" value="ECO:0007669"/>
    <property type="project" value="TreeGrafter"/>
</dbReference>
<feature type="transmembrane region" description="Helical" evidence="10">
    <location>
        <begin position="308"/>
        <end position="331"/>
    </location>
</feature>
<feature type="transmembrane region" description="Helical" evidence="10">
    <location>
        <begin position="160"/>
        <end position="177"/>
    </location>
</feature>
<feature type="transmembrane region" description="Helical" evidence="10">
    <location>
        <begin position="228"/>
        <end position="257"/>
    </location>
</feature>
<keyword evidence="8 10" id="KW-0472">Membrane</keyword>
<evidence type="ECO:0000313" key="13">
    <source>
        <dbReference type="Proteomes" id="UP000250354"/>
    </source>
</evidence>
<dbReference type="EMBL" id="CP145132">
    <property type="protein sequence ID" value="WWC54878.1"/>
    <property type="molecule type" value="Genomic_DNA"/>
</dbReference>
<keyword evidence="4" id="KW-0813">Transport</keyword>
<dbReference type="InterPro" id="IPR036458">
    <property type="entry name" value="Na:dicarbo_symporter_sf"/>
</dbReference>
<accession>A0A9Q4H2B3</accession>
<protein>
    <recommendedName>
        <fullName evidence="3">L-cystine uptake protein TcyP</fullName>
    </recommendedName>
    <alternativeName>
        <fullName evidence="9">Transporter of cystine TcyP</fullName>
    </alternativeName>
</protein>
<gene>
    <name evidence="12" type="ORF">DBT44_0000860</name>
    <name evidence="11" type="ORF">ODY61_00605</name>
</gene>
<dbReference type="GO" id="GO:0015184">
    <property type="term" value="F:L-cystine transmembrane transporter activity"/>
    <property type="evidence" value="ECO:0007669"/>
    <property type="project" value="TreeGrafter"/>
</dbReference>
<feature type="transmembrane region" description="Helical" evidence="10">
    <location>
        <begin position="343"/>
        <end position="360"/>
    </location>
</feature>
<feature type="transmembrane region" description="Helical" evidence="10">
    <location>
        <begin position="269"/>
        <end position="288"/>
    </location>
</feature>
<dbReference type="PRINTS" id="PR00173">
    <property type="entry name" value="EDTRNSPORT"/>
</dbReference>
<evidence type="ECO:0000313" key="12">
    <source>
        <dbReference type="EMBL" id="WWC54878.1"/>
    </source>
</evidence>
<dbReference type="AlphaFoldDB" id="A0A1E9PFN2"/>
<evidence type="ECO:0000313" key="11">
    <source>
        <dbReference type="EMBL" id="MCY3086608.1"/>
    </source>
</evidence>
<dbReference type="Proteomes" id="UP000250354">
    <property type="component" value="Chromosome"/>
</dbReference>
<dbReference type="Proteomes" id="UP001069047">
    <property type="component" value="Unassembled WGS sequence"/>
</dbReference>
<dbReference type="PANTHER" id="PTHR42865">
    <property type="entry name" value="PROTON/GLUTAMATE-ASPARTATE SYMPORTER"/>
    <property type="match status" value="1"/>
</dbReference>
<dbReference type="InterPro" id="IPR001991">
    <property type="entry name" value="Na-dicarboxylate_symporter"/>
</dbReference>
<evidence type="ECO:0000256" key="2">
    <source>
        <dbReference type="ARBA" id="ARBA00006148"/>
    </source>
</evidence>
<evidence type="ECO:0000256" key="8">
    <source>
        <dbReference type="ARBA" id="ARBA00023136"/>
    </source>
</evidence>
<keyword evidence="5 10" id="KW-0812">Transmembrane</keyword>
<evidence type="ECO:0000256" key="10">
    <source>
        <dbReference type="SAM" id="Phobius"/>
    </source>
</evidence>
<keyword evidence="6" id="KW-0029">Amino-acid transport</keyword>
<dbReference type="GO" id="GO:0015293">
    <property type="term" value="F:symporter activity"/>
    <property type="evidence" value="ECO:0007669"/>
    <property type="project" value="InterPro"/>
</dbReference>
<feature type="transmembrane region" description="Helical" evidence="10">
    <location>
        <begin position="366"/>
        <end position="386"/>
    </location>
</feature>
<dbReference type="Gene3D" id="1.10.3860.10">
    <property type="entry name" value="Sodium:dicarboxylate symporter"/>
    <property type="match status" value="1"/>
</dbReference>
<keyword evidence="7 10" id="KW-1133">Transmembrane helix</keyword>
<dbReference type="EMBL" id="JAOTMY010000001">
    <property type="protein sequence ID" value="MCY3086608.1"/>
    <property type="molecule type" value="Genomic_DNA"/>
</dbReference>
<evidence type="ECO:0000256" key="9">
    <source>
        <dbReference type="ARBA" id="ARBA00031293"/>
    </source>
</evidence>
<dbReference type="GeneID" id="86857562"/>
<dbReference type="PANTHER" id="PTHR42865:SF5">
    <property type="entry name" value="L-CYSTINE TRANSPORTER TCYP"/>
    <property type="match status" value="1"/>
</dbReference>